<gene>
    <name evidence="1" type="ORF">MNBD_GAMMA11-783</name>
</gene>
<accession>A0A3B0XFW0</accession>
<evidence type="ECO:0000313" key="1">
    <source>
        <dbReference type="EMBL" id="VAW63163.1"/>
    </source>
</evidence>
<organism evidence="1">
    <name type="scientific">hydrothermal vent metagenome</name>
    <dbReference type="NCBI Taxonomy" id="652676"/>
    <lineage>
        <taxon>unclassified sequences</taxon>
        <taxon>metagenomes</taxon>
        <taxon>ecological metagenomes</taxon>
    </lineage>
</organism>
<name>A0A3B0XFW0_9ZZZZ</name>
<reference evidence="1" key="1">
    <citation type="submission" date="2018-06" db="EMBL/GenBank/DDBJ databases">
        <authorList>
            <person name="Zhirakovskaya E."/>
        </authorList>
    </citation>
    <scope>NUCLEOTIDE SEQUENCE</scope>
</reference>
<dbReference type="EMBL" id="UOFG01000194">
    <property type="protein sequence ID" value="VAW63163.1"/>
    <property type="molecule type" value="Genomic_DNA"/>
</dbReference>
<proteinExistence type="predicted"/>
<protein>
    <submittedName>
        <fullName evidence="1">Uncharacterized protein</fullName>
    </submittedName>
</protein>
<dbReference type="AlphaFoldDB" id="A0A3B0XFW0"/>
<sequence length="173" mass="19524">MSRLTVDEIFESYVHRYSQGCVHRQSNTPFAGRPGHHYFVNGRVSNEHLAQITSRSSDAEAVLIKMNDACIVSIGNTGVATAQITVPPQDQGIEEYRWIAHTHPLEQENRYQGVARGPTTHDYAALNQLDARGWRQNESLVIVCRSARVVDVVRFESESPLFQEGRAHFVHLL</sequence>